<evidence type="ECO:0000313" key="4">
    <source>
        <dbReference type="Proteomes" id="UP000321776"/>
    </source>
</evidence>
<organism evidence="3 4">
    <name type="scientific">Paraburkholderia azotifigens</name>
    <dbReference type="NCBI Taxonomy" id="2057004"/>
    <lineage>
        <taxon>Bacteria</taxon>
        <taxon>Pseudomonadati</taxon>
        <taxon>Pseudomonadota</taxon>
        <taxon>Betaproteobacteria</taxon>
        <taxon>Burkholderiales</taxon>
        <taxon>Burkholderiaceae</taxon>
        <taxon>Paraburkholderia</taxon>
    </lineage>
</organism>
<feature type="chain" id="PRO_5022686179" evidence="2">
    <location>
        <begin position="21"/>
        <end position="222"/>
    </location>
</feature>
<comment type="caution">
    <text evidence="3">The sequence shown here is derived from an EMBL/GenBank/DDBJ whole genome shotgun (WGS) entry which is preliminary data.</text>
</comment>
<dbReference type="EMBL" id="VOQS01000003">
    <property type="protein sequence ID" value="TXC83068.1"/>
    <property type="molecule type" value="Genomic_DNA"/>
</dbReference>
<gene>
    <name evidence="3" type="ORF">FRZ40_21915</name>
</gene>
<reference evidence="3 4" key="1">
    <citation type="journal article" date="2018" name="Int. J. Syst. Evol. Microbiol.">
        <title>Paraburkholderia azotifigens sp. nov., a nitrogen-fixing bacterium isolated from paddy soil.</title>
        <authorList>
            <person name="Choi G.M."/>
            <person name="Im W.T."/>
        </authorList>
    </citation>
    <scope>NUCLEOTIDE SEQUENCE [LARGE SCALE GENOMIC DNA]</scope>
    <source>
        <strain evidence="3 4">NF 2-5-3</strain>
    </source>
</reference>
<feature type="region of interest" description="Disordered" evidence="1">
    <location>
        <begin position="122"/>
        <end position="222"/>
    </location>
</feature>
<feature type="compositionally biased region" description="Basic and acidic residues" evidence="1">
    <location>
        <begin position="138"/>
        <end position="153"/>
    </location>
</feature>
<protein>
    <submittedName>
        <fullName evidence="3">Uncharacterized protein</fullName>
    </submittedName>
</protein>
<evidence type="ECO:0000256" key="2">
    <source>
        <dbReference type="SAM" id="SignalP"/>
    </source>
</evidence>
<keyword evidence="2" id="KW-0732">Signal</keyword>
<proteinExistence type="predicted"/>
<feature type="compositionally biased region" description="Basic and acidic residues" evidence="1">
    <location>
        <begin position="161"/>
        <end position="170"/>
    </location>
</feature>
<dbReference type="PROSITE" id="PS51257">
    <property type="entry name" value="PROKAR_LIPOPROTEIN"/>
    <property type="match status" value="1"/>
</dbReference>
<accession>A0A5C6VIF6</accession>
<dbReference type="AlphaFoldDB" id="A0A5C6VIF6"/>
<name>A0A5C6VIF6_9BURK</name>
<dbReference type="Proteomes" id="UP000321776">
    <property type="component" value="Unassembled WGS sequence"/>
</dbReference>
<evidence type="ECO:0000313" key="3">
    <source>
        <dbReference type="EMBL" id="TXC83068.1"/>
    </source>
</evidence>
<feature type="signal peptide" evidence="2">
    <location>
        <begin position="1"/>
        <end position="20"/>
    </location>
</feature>
<feature type="compositionally biased region" description="Low complexity" evidence="1">
    <location>
        <begin position="171"/>
        <end position="186"/>
    </location>
</feature>
<evidence type="ECO:0000256" key="1">
    <source>
        <dbReference type="SAM" id="MobiDB-lite"/>
    </source>
</evidence>
<feature type="compositionally biased region" description="Basic and acidic residues" evidence="1">
    <location>
        <begin position="189"/>
        <end position="210"/>
    </location>
</feature>
<sequence length="222" mass="24202">MNTMKLATSFAAVAAFAALAGCVTSEQQIAAAPARPRPAVVAVQPPPPPAVVVRAPAPAPQPVYVAAPSDVYIAGVVDRDVVFVGGNTYLWVVGPDGKRHRHFYARGDRRAEVFRRREHLRVEMARHGGHPPVHAMAPRRDEHRPPAHGERPGYAHQPHPAQERHAEHGPQRGTQQGTQQGIQHGPARVAEHHGHDQAARDHRHPPRVDEALQQPHRQGQAG</sequence>